<proteinExistence type="predicted"/>
<gene>
    <name evidence="1" type="ORF">HYFRA_00012074</name>
</gene>
<dbReference type="SUPFAM" id="SSF52540">
    <property type="entry name" value="P-loop containing nucleoside triphosphate hydrolases"/>
    <property type="match status" value="1"/>
</dbReference>
<dbReference type="AlphaFoldDB" id="A0A9N9L359"/>
<name>A0A9N9L359_9HELO</name>
<dbReference type="InterPro" id="IPR027417">
    <property type="entry name" value="P-loop_NTPase"/>
</dbReference>
<dbReference type="Proteomes" id="UP000696280">
    <property type="component" value="Unassembled WGS sequence"/>
</dbReference>
<accession>A0A9N9L359</accession>
<keyword evidence="2" id="KW-1185">Reference proteome</keyword>
<evidence type="ECO:0000313" key="2">
    <source>
        <dbReference type="Proteomes" id="UP000696280"/>
    </source>
</evidence>
<comment type="caution">
    <text evidence="1">The sequence shown here is derived from an EMBL/GenBank/DDBJ whole genome shotgun (WGS) entry which is preliminary data.</text>
</comment>
<protein>
    <recommendedName>
        <fullName evidence="3">Sulfotransferase domain-containing protein</fullName>
    </recommendedName>
</protein>
<sequence length="319" mass="35845">MKTAPPGRYFLITCPGTASHLIRKTLNLEEQPDVALSPFHGGYFFLPGFVTSGKIGAREQPMSEWTEEQIAALKKAYQRGLNQFMDYTNSAQACGKIAFVKEHANMFFGPTTHSKVIILSQPSALTTPSIFVIRHPALMFPSFERNVAKILGVFDDDAHDSAAMTRAKIAERCAAMTFNFTLSMYNYYADLLSKRPPHNGVHRPLIIDADDVMKEPALATKLASLMNMDATKTRFARSKTSEEEASKISGHMKVMLSTLLESDGIIKYKMSDGIDMDVESKKWCEEFGEETGKDIEQRVRDAMPDYEFLKSKRMLPEMK</sequence>
<dbReference type="OrthoDB" id="3650366at2759"/>
<dbReference type="EMBL" id="CAJVRL010000069">
    <property type="protein sequence ID" value="CAG8956157.1"/>
    <property type="molecule type" value="Genomic_DNA"/>
</dbReference>
<reference evidence="1" key="1">
    <citation type="submission" date="2021-07" db="EMBL/GenBank/DDBJ databases">
        <authorList>
            <person name="Durling M."/>
        </authorList>
    </citation>
    <scope>NUCLEOTIDE SEQUENCE</scope>
</reference>
<evidence type="ECO:0008006" key="3">
    <source>
        <dbReference type="Google" id="ProtNLM"/>
    </source>
</evidence>
<dbReference type="PANTHER" id="PTHR48312">
    <property type="match status" value="1"/>
</dbReference>
<dbReference type="PANTHER" id="PTHR48312:SF1">
    <property type="entry name" value="SULFOTRANSFERASE"/>
    <property type="match status" value="1"/>
</dbReference>
<evidence type="ECO:0000313" key="1">
    <source>
        <dbReference type="EMBL" id="CAG8956157.1"/>
    </source>
</evidence>
<organism evidence="1 2">
    <name type="scientific">Hymenoscyphus fraxineus</name>
    <dbReference type="NCBI Taxonomy" id="746836"/>
    <lineage>
        <taxon>Eukaryota</taxon>
        <taxon>Fungi</taxon>
        <taxon>Dikarya</taxon>
        <taxon>Ascomycota</taxon>
        <taxon>Pezizomycotina</taxon>
        <taxon>Leotiomycetes</taxon>
        <taxon>Helotiales</taxon>
        <taxon>Helotiaceae</taxon>
        <taxon>Hymenoscyphus</taxon>
    </lineage>
</organism>